<comment type="caution">
    <text evidence="3">The sequence shown here is derived from an EMBL/GenBank/DDBJ whole genome shotgun (WGS) entry which is preliminary data.</text>
</comment>
<dbReference type="Proteomes" id="UP000264294">
    <property type="component" value="Unassembled WGS sequence"/>
</dbReference>
<name>A0A090Z7S9_9BACI</name>
<dbReference type="Proteomes" id="UP000029389">
    <property type="component" value="Unassembled WGS sequence"/>
</dbReference>
<dbReference type="InterPro" id="IPR003615">
    <property type="entry name" value="HNH_nuc"/>
</dbReference>
<dbReference type="Gene3D" id="3.90.75.20">
    <property type="match status" value="1"/>
</dbReference>
<dbReference type="InterPro" id="IPR010902">
    <property type="entry name" value="NUMOD4"/>
</dbReference>
<dbReference type="InterPro" id="IPR036388">
    <property type="entry name" value="WH-like_DNA-bd_sf"/>
</dbReference>
<evidence type="ECO:0000313" key="6">
    <source>
        <dbReference type="Proteomes" id="UP000264294"/>
    </source>
</evidence>
<evidence type="ECO:0000259" key="1">
    <source>
        <dbReference type="Pfam" id="PF07463"/>
    </source>
</evidence>
<proteinExistence type="predicted"/>
<dbReference type="Pfam" id="PF07463">
    <property type="entry name" value="NUMOD4"/>
    <property type="match status" value="1"/>
</dbReference>
<evidence type="ECO:0000313" key="3">
    <source>
        <dbReference type="EMBL" id="KFN06423.1"/>
    </source>
</evidence>
<dbReference type="Gene3D" id="1.10.10.10">
    <property type="entry name" value="Winged helix-like DNA-binding domain superfamily/Winged helix DNA-binding domain"/>
    <property type="match status" value="1"/>
</dbReference>
<protein>
    <submittedName>
        <fullName evidence="3">NUMOD4 motif family protein</fullName>
    </submittedName>
</protein>
<evidence type="ECO:0000313" key="5">
    <source>
        <dbReference type="Proteomes" id="UP000029389"/>
    </source>
</evidence>
<dbReference type="GO" id="GO:0016788">
    <property type="term" value="F:hydrolase activity, acting on ester bonds"/>
    <property type="evidence" value="ECO:0007669"/>
    <property type="project" value="InterPro"/>
</dbReference>
<feature type="domain" description="NUMOD4" evidence="1">
    <location>
        <begin position="11"/>
        <end position="67"/>
    </location>
</feature>
<evidence type="ECO:0000313" key="4">
    <source>
        <dbReference type="EMBL" id="RFT61951.1"/>
    </source>
</evidence>
<dbReference type="Pfam" id="PF13392">
    <property type="entry name" value="HNH_3"/>
    <property type="match status" value="1"/>
</dbReference>
<reference evidence="3 5" key="1">
    <citation type="submission" date="2014-04" db="EMBL/GenBank/DDBJ databases">
        <authorList>
            <person name="Bishop-Lilly K.A."/>
            <person name="Broomall S.M."/>
            <person name="Chain P.S."/>
            <person name="Chertkov O."/>
            <person name="Coyne S.R."/>
            <person name="Daligault H.E."/>
            <person name="Davenport K.W."/>
            <person name="Erkkila T."/>
            <person name="Frey K.G."/>
            <person name="Gibbons H.S."/>
            <person name="Gu W."/>
            <person name="Jaissle J."/>
            <person name="Johnson S.L."/>
            <person name="Koroleva G.I."/>
            <person name="Ladner J.T."/>
            <person name="Lo C.-C."/>
            <person name="Minogue T.D."/>
            <person name="Munk C."/>
            <person name="Palacios G.F."/>
            <person name="Redden C.L."/>
            <person name="Rosenzweig C.N."/>
            <person name="Scholz M.B."/>
            <person name="Teshima H."/>
            <person name="Xu Y."/>
        </authorList>
    </citation>
    <scope>NUCLEOTIDE SEQUENCE [LARGE SCALE GENOMIC DNA]</scope>
    <source>
        <strain evidence="3 5">BHP</strain>
    </source>
</reference>
<keyword evidence="6" id="KW-1185">Reference proteome</keyword>
<organism evidence="3 5">
    <name type="scientific">Bacillus clarus</name>
    <dbReference type="NCBI Taxonomy" id="2338372"/>
    <lineage>
        <taxon>Bacteria</taxon>
        <taxon>Bacillati</taxon>
        <taxon>Bacillota</taxon>
        <taxon>Bacilli</taxon>
        <taxon>Bacillales</taxon>
        <taxon>Bacillaceae</taxon>
        <taxon>Bacillus</taxon>
        <taxon>Bacillus cereus group</taxon>
    </lineage>
</organism>
<gene>
    <name evidence="4" type="ORF">D0U04_29375</name>
    <name evidence="3" type="ORF">DJ93_6092</name>
</gene>
<sequence>MGELKDTEVKEVWLPVAEYEGLYEVSDLGNVRSLDRLVEHSNGRKRFCKGKALKQSDNGRGYFTVNLFKKGKQKLISTHRLVAETFIENHEKLPVVNHLDGDKQNNRVGNLEWTTYKGNTQHAWDAGLIDIKKPVVQLSLDGEFIREFDSVSSVNEYLGKRKSDGYISEVCSRIYRSKTALGYKWMFKKDYEIEKAGAGTPTLLQK</sequence>
<reference evidence="4 6" key="2">
    <citation type="submission" date="2018-08" db="EMBL/GenBank/DDBJ databases">
        <title>Bacillus clarus sp. nov. strain PS00077A.</title>
        <authorList>
            <person name="Mendez Acevedo M."/>
            <person name="Carroll L."/>
            <person name="Mukherjee M."/>
            <person name="Wiedmann M."/>
            <person name="Kovac J."/>
        </authorList>
    </citation>
    <scope>NUCLEOTIDE SEQUENCE [LARGE SCALE GENOMIC DNA]</scope>
    <source>
        <strain evidence="4 6">PS00077A</strain>
    </source>
</reference>
<dbReference type="InterPro" id="IPR044925">
    <property type="entry name" value="His-Me_finger_sf"/>
</dbReference>
<dbReference type="RefSeq" id="WP_052109470.1">
    <property type="nucleotide sequence ID" value="NZ_JMQC01000005.1"/>
</dbReference>
<feature type="domain" description="HNH nuclease" evidence="2">
    <location>
        <begin position="79"/>
        <end position="119"/>
    </location>
</feature>
<dbReference type="PATRIC" id="fig|1405.8.peg.41"/>
<dbReference type="EMBL" id="QVOD01000084">
    <property type="protein sequence ID" value="RFT61951.1"/>
    <property type="molecule type" value="Genomic_DNA"/>
</dbReference>
<dbReference type="EMBL" id="JMQC01000005">
    <property type="protein sequence ID" value="KFN06423.1"/>
    <property type="molecule type" value="Genomic_DNA"/>
</dbReference>
<dbReference type="SUPFAM" id="SSF54060">
    <property type="entry name" value="His-Me finger endonucleases"/>
    <property type="match status" value="1"/>
</dbReference>
<dbReference type="AlphaFoldDB" id="A0A090Z7S9"/>
<accession>A0A090Z7S9</accession>
<evidence type="ECO:0000259" key="2">
    <source>
        <dbReference type="Pfam" id="PF13392"/>
    </source>
</evidence>